<dbReference type="PANTHER" id="PTHR30050">
    <property type="entry name" value="CHROMOSOMAL REPLICATION INITIATOR PROTEIN DNAA"/>
    <property type="match status" value="1"/>
</dbReference>
<reference evidence="3 4" key="1">
    <citation type="submission" date="2021-01" db="EMBL/GenBank/DDBJ databases">
        <title>Genomic Encyclopedia of Type Strains, Phase IV (KMG-IV): sequencing the most valuable type-strain genomes for metagenomic binning, comparative biology and taxonomic classification.</title>
        <authorList>
            <person name="Goeker M."/>
        </authorList>
    </citation>
    <scope>NUCLEOTIDE SEQUENCE [LARGE SCALE GENOMIC DNA]</scope>
    <source>
        <strain evidence="3 4">DSM 105453</strain>
    </source>
</reference>
<comment type="caution">
    <text evidence="3">The sequence shown here is derived from an EMBL/GenBank/DDBJ whole genome shotgun (WGS) entry which is preliminary data.</text>
</comment>
<feature type="region of interest" description="Disordered" evidence="1">
    <location>
        <begin position="23"/>
        <end position="46"/>
    </location>
</feature>
<feature type="domain" description="AAA+ ATPase" evidence="2">
    <location>
        <begin position="127"/>
        <end position="253"/>
    </location>
</feature>
<sequence length="269" mass="30826">MVNQETKRFTSIAEVMADLKKKAEEKLANSTNQENGQTRTSQPKDSFECPKCEDRGLIFTSNDSARICECQEQRKIKRLFKSSEITEEFRRLGFGNFIVDGKPEPVVNAFKSAVKYFKSFPDIRKDRKNSIALLGNPGAGKTHLLIAVANNLLNNGISVHYFPYREGFDEIKDNLDALEEKAQRMKDVDVLLIDDLFKRGATDFEVKTMYSIVNYRYLNHKPIMVSSEFLVDDLLEVDEALGSRIVEMTKDYLVEIVGDRRQLNHRLAN</sequence>
<feature type="compositionally biased region" description="Polar residues" evidence="1">
    <location>
        <begin position="29"/>
        <end position="44"/>
    </location>
</feature>
<gene>
    <name evidence="3" type="ORF">JOC94_004195</name>
</gene>
<dbReference type="Proteomes" id="UP000823485">
    <property type="component" value="Unassembled WGS sequence"/>
</dbReference>
<evidence type="ECO:0000259" key="2">
    <source>
        <dbReference type="SMART" id="SM00382"/>
    </source>
</evidence>
<dbReference type="PANTHER" id="PTHR30050:SF10">
    <property type="entry name" value="PHAGE-LIKE ELEMENT PBSX PROTEIN XKDC"/>
    <property type="match status" value="1"/>
</dbReference>
<dbReference type="SUPFAM" id="SSF52540">
    <property type="entry name" value="P-loop containing nucleoside triphosphate hydrolases"/>
    <property type="match status" value="1"/>
</dbReference>
<name>A0ABS2RCR2_9BACI</name>
<evidence type="ECO:0000256" key="1">
    <source>
        <dbReference type="SAM" id="MobiDB-lite"/>
    </source>
</evidence>
<dbReference type="InterPro" id="IPR027417">
    <property type="entry name" value="P-loop_NTPase"/>
</dbReference>
<dbReference type="Pfam" id="PF01695">
    <property type="entry name" value="IstB_IS21"/>
    <property type="match status" value="1"/>
</dbReference>
<dbReference type="CDD" id="cd00009">
    <property type="entry name" value="AAA"/>
    <property type="match status" value="1"/>
</dbReference>
<dbReference type="EMBL" id="JAFBFH010000040">
    <property type="protein sequence ID" value="MBM7717170.1"/>
    <property type="molecule type" value="Genomic_DNA"/>
</dbReference>
<proteinExistence type="predicted"/>
<keyword evidence="4" id="KW-1185">Reference proteome</keyword>
<accession>A0ABS2RCR2</accession>
<protein>
    <submittedName>
        <fullName evidence="3">DNA replication protein DnaC</fullName>
    </submittedName>
</protein>
<dbReference type="InterPro" id="IPR002611">
    <property type="entry name" value="IstB_ATP-bd"/>
</dbReference>
<evidence type="ECO:0000313" key="3">
    <source>
        <dbReference type="EMBL" id="MBM7717170.1"/>
    </source>
</evidence>
<dbReference type="NCBIfam" id="NF005378">
    <property type="entry name" value="PRK06921.1"/>
    <property type="match status" value="1"/>
</dbReference>
<dbReference type="SMART" id="SM00382">
    <property type="entry name" value="AAA"/>
    <property type="match status" value="1"/>
</dbReference>
<evidence type="ECO:0000313" key="4">
    <source>
        <dbReference type="Proteomes" id="UP000823485"/>
    </source>
</evidence>
<dbReference type="InterPro" id="IPR003593">
    <property type="entry name" value="AAA+_ATPase"/>
</dbReference>
<dbReference type="Gene3D" id="3.40.50.300">
    <property type="entry name" value="P-loop containing nucleotide triphosphate hydrolases"/>
    <property type="match status" value="1"/>
</dbReference>
<organism evidence="3 4">
    <name type="scientific">Siminovitchia thermophila</name>
    <dbReference type="NCBI Taxonomy" id="1245522"/>
    <lineage>
        <taxon>Bacteria</taxon>
        <taxon>Bacillati</taxon>
        <taxon>Bacillota</taxon>
        <taxon>Bacilli</taxon>
        <taxon>Bacillales</taxon>
        <taxon>Bacillaceae</taxon>
        <taxon>Siminovitchia</taxon>
    </lineage>
</organism>